<comment type="catalytic activity">
    <reaction evidence="15">
        <text>DNA(n) + a 2'-deoxyribonucleoside 5'-triphosphate = DNA(n+1) + diphosphate</text>
        <dbReference type="Rhea" id="RHEA:22508"/>
        <dbReference type="Rhea" id="RHEA-COMP:17339"/>
        <dbReference type="Rhea" id="RHEA-COMP:17340"/>
        <dbReference type="ChEBI" id="CHEBI:33019"/>
        <dbReference type="ChEBI" id="CHEBI:61560"/>
        <dbReference type="ChEBI" id="CHEBI:173112"/>
        <dbReference type="EC" id="2.7.7.7"/>
    </reaction>
</comment>
<dbReference type="InterPro" id="IPR036397">
    <property type="entry name" value="RNaseH_sf"/>
</dbReference>
<evidence type="ECO:0000256" key="1">
    <source>
        <dbReference type="ARBA" id="ARBA00022578"/>
    </source>
</evidence>
<feature type="compositionally biased region" description="Basic residues" evidence="16">
    <location>
        <begin position="22"/>
        <end position="31"/>
    </location>
</feature>
<name>A0A9Q3PBV8_9BASI</name>
<dbReference type="OrthoDB" id="2499658at2759"/>
<comment type="catalytic activity">
    <reaction evidence="14">
        <text>DNA(n) + a 2'-deoxyribonucleoside 5'-triphosphate = DNA(n+1) + diphosphate</text>
        <dbReference type="Rhea" id="RHEA:22508"/>
        <dbReference type="Rhea" id="RHEA-COMP:17339"/>
        <dbReference type="Rhea" id="RHEA-COMP:17340"/>
        <dbReference type="ChEBI" id="CHEBI:33019"/>
        <dbReference type="ChEBI" id="CHEBI:61560"/>
        <dbReference type="ChEBI" id="CHEBI:173112"/>
        <dbReference type="EC" id="2.7.7.49"/>
    </reaction>
</comment>
<evidence type="ECO:0000256" key="16">
    <source>
        <dbReference type="SAM" id="MobiDB-lite"/>
    </source>
</evidence>
<dbReference type="GO" id="GO:0032196">
    <property type="term" value="P:transposition"/>
    <property type="evidence" value="ECO:0007669"/>
    <property type="project" value="UniProtKB-KW"/>
</dbReference>
<evidence type="ECO:0000259" key="17">
    <source>
        <dbReference type="PROSITE" id="PS50994"/>
    </source>
</evidence>
<evidence type="ECO:0000256" key="8">
    <source>
        <dbReference type="ARBA" id="ARBA00022884"/>
    </source>
</evidence>
<dbReference type="GO" id="GO:0046872">
    <property type="term" value="F:metal ion binding"/>
    <property type="evidence" value="ECO:0007669"/>
    <property type="project" value="UniProtKB-KW"/>
</dbReference>
<keyword evidence="10" id="KW-0695">RNA-directed DNA polymerase</keyword>
<dbReference type="GO" id="GO:0003723">
    <property type="term" value="F:RNA binding"/>
    <property type="evidence" value="ECO:0007669"/>
    <property type="project" value="UniProtKB-KW"/>
</dbReference>
<feature type="region of interest" description="Disordered" evidence="16">
    <location>
        <begin position="62"/>
        <end position="83"/>
    </location>
</feature>
<keyword evidence="11" id="KW-0808">Transferase</keyword>
<dbReference type="GO" id="GO:0004519">
    <property type="term" value="F:endonuclease activity"/>
    <property type="evidence" value="ECO:0007669"/>
    <property type="project" value="UniProtKB-KW"/>
</dbReference>
<keyword evidence="11" id="KW-0239">DNA-directed DNA polymerase</keyword>
<dbReference type="InterPro" id="IPR001584">
    <property type="entry name" value="Integrase_cat-core"/>
</dbReference>
<feature type="compositionally biased region" description="Polar residues" evidence="16">
    <location>
        <begin position="1"/>
        <end position="12"/>
    </location>
</feature>
<evidence type="ECO:0000256" key="11">
    <source>
        <dbReference type="ARBA" id="ARBA00022932"/>
    </source>
</evidence>
<evidence type="ECO:0000256" key="7">
    <source>
        <dbReference type="ARBA" id="ARBA00022842"/>
    </source>
</evidence>
<dbReference type="GO" id="GO:0003887">
    <property type="term" value="F:DNA-directed DNA polymerase activity"/>
    <property type="evidence" value="ECO:0007669"/>
    <property type="project" value="UniProtKB-KW"/>
</dbReference>
<dbReference type="Proteomes" id="UP000765509">
    <property type="component" value="Unassembled WGS sequence"/>
</dbReference>
<feature type="region of interest" description="Disordered" evidence="16">
    <location>
        <begin position="510"/>
        <end position="572"/>
    </location>
</feature>
<evidence type="ECO:0000256" key="10">
    <source>
        <dbReference type="ARBA" id="ARBA00022918"/>
    </source>
</evidence>
<dbReference type="GO" id="GO:0016787">
    <property type="term" value="F:hydrolase activity"/>
    <property type="evidence" value="ECO:0007669"/>
    <property type="project" value="UniProtKB-KW"/>
</dbReference>
<sequence length="881" mass="100946">KPSDNSTSNSPPIQGKGDSKKRQNYKKKRREKTGNHTESVYKRLEKLEKLLLNSSLTTSANAVTAKPSTDHNAGKEPSSSDSDAYYLPSESVFATDYQDRQTLYLDMGCGRSVVNNLALLSNVIKVKKNIKTFVSPVEITHQGTMNLFGYHIAPVSYAPKGPVNLISVSQLVDHGIRPHYKNDNFVIKHGNSIVAAFTRDGNLYSNRNQSQVNLVDTIEGRDWHTLMGHPSDKYLEVLLTQMGISEPYTLSRNCEVCSKSKIQRTPHKSSLPQTSSPFFKIHSDTLEISPPTRKGYRYVLVLIDDYTRFNRIYLLNGKDQSESMIISYFTEIKNVLNITPAYFHSDHGGELTSTRLKSYFLQSGTSTEQGPPNSPQTNGVAERFNKMLLSKIRCLLCQSNIPITYWDEAARHASLLLNYTPHRFLNFRTPSSRLKDHSMWLEPELDYSKLIPFGYKVHVLKLTNTSKVAEKTTILRVLTHEQYSDAMRFLDIKSGKKIISRDFIIPSTIQTSKAHKPTQTLPSEVKEQQHSSIQLPAPKCSNPITRDVDSSTDTPSTADPEPPVTRTQRPQVKGWDYVPYYDTAPQNINSNIDEQNILKDSRRSTRRSNQALLTDVVSYSKAIGDSQEREHWQDAMNAEFSSLMQHNTGRLVPYPKDGSMVIGGMWRLTKKRNEFGEVYRYKARWVVLGNHQVYMLHYFDTWSSVGRNETFKILLSMMVNFNLVAYQFDVETAFLHGDMDAVVYVKQVKGFEAPGKENWVSLLNRSLYGTKQAPRMWKEKLTRMLNQLNMFSAQFDDSLFINKEKTLFLHLHVDDGFLVSQQEVKIKRFLKQLAKFFTLKMKRYPTQHLGYKLDWLRNGSLFLSQEPFARKILQQFDMNNC</sequence>
<reference evidence="18" key="1">
    <citation type="submission" date="2021-03" db="EMBL/GenBank/DDBJ databases">
        <title>Draft genome sequence of rust myrtle Austropuccinia psidii MF-1, a brazilian biotype.</title>
        <authorList>
            <person name="Quecine M.C."/>
            <person name="Pachon D.M.R."/>
            <person name="Bonatelli M.L."/>
            <person name="Correr F.H."/>
            <person name="Franceschini L.M."/>
            <person name="Leite T.F."/>
            <person name="Margarido G.R.A."/>
            <person name="Almeida C.A."/>
            <person name="Ferrarezi J.A."/>
            <person name="Labate C.A."/>
        </authorList>
    </citation>
    <scope>NUCLEOTIDE SEQUENCE</scope>
    <source>
        <strain evidence="18">MF-1</strain>
    </source>
</reference>
<dbReference type="GO" id="GO:0015074">
    <property type="term" value="P:DNA integration"/>
    <property type="evidence" value="ECO:0007669"/>
    <property type="project" value="UniProtKB-KW"/>
</dbReference>
<accession>A0A9Q3PBV8</accession>
<dbReference type="PANTHER" id="PTHR42648">
    <property type="entry name" value="TRANSPOSASE, PUTATIVE-RELATED"/>
    <property type="match status" value="1"/>
</dbReference>
<evidence type="ECO:0000256" key="4">
    <source>
        <dbReference type="ARBA" id="ARBA00022723"/>
    </source>
</evidence>
<keyword evidence="12" id="KW-0233">DNA recombination</keyword>
<gene>
    <name evidence="18" type="ORF">O181_093851</name>
</gene>
<evidence type="ECO:0000256" key="9">
    <source>
        <dbReference type="ARBA" id="ARBA00022908"/>
    </source>
</evidence>
<keyword evidence="7" id="KW-0460">Magnesium</keyword>
<keyword evidence="1" id="KW-0815">Transposition</keyword>
<evidence type="ECO:0000256" key="15">
    <source>
        <dbReference type="ARBA" id="ARBA00049244"/>
    </source>
</evidence>
<keyword evidence="2" id="KW-0548">Nucleotidyltransferase</keyword>
<dbReference type="SUPFAM" id="SSF53098">
    <property type="entry name" value="Ribonuclease H-like"/>
    <property type="match status" value="1"/>
</dbReference>
<evidence type="ECO:0000256" key="2">
    <source>
        <dbReference type="ARBA" id="ARBA00022695"/>
    </source>
</evidence>
<keyword evidence="13" id="KW-0511">Multifunctional enzyme</keyword>
<dbReference type="GO" id="GO:0003964">
    <property type="term" value="F:RNA-directed DNA polymerase activity"/>
    <property type="evidence" value="ECO:0007669"/>
    <property type="project" value="UniProtKB-KW"/>
</dbReference>
<feature type="region of interest" description="Disordered" evidence="16">
    <location>
        <begin position="1"/>
        <end position="40"/>
    </location>
</feature>
<keyword evidence="8" id="KW-0694">RNA-binding</keyword>
<evidence type="ECO:0000256" key="13">
    <source>
        <dbReference type="ARBA" id="ARBA00023268"/>
    </source>
</evidence>
<dbReference type="PROSITE" id="PS50994">
    <property type="entry name" value="INTEGRASE"/>
    <property type="match status" value="1"/>
</dbReference>
<dbReference type="EMBL" id="AVOT02060705">
    <property type="protein sequence ID" value="MBW0554136.1"/>
    <property type="molecule type" value="Genomic_DNA"/>
</dbReference>
<keyword evidence="4" id="KW-0479">Metal-binding</keyword>
<dbReference type="Pfam" id="PF07727">
    <property type="entry name" value="RVT_2"/>
    <property type="match status" value="1"/>
</dbReference>
<proteinExistence type="predicted"/>
<keyword evidence="5" id="KW-0255">Endonuclease</keyword>
<dbReference type="InterPro" id="IPR013103">
    <property type="entry name" value="RVT_2"/>
</dbReference>
<dbReference type="Pfam" id="PF00665">
    <property type="entry name" value="rve"/>
    <property type="match status" value="1"/>
</dbReference>
<dbReference type="InterPro" id="IPR012337">
    <property type="entry name" value="RNaseH-like_sf"/>
</dbReference>
<evidence type="ECO:0000256" key="3">
    <source>
        <dbReference type="ARBA" id="ARBA00022722"/>
    </source>
</evidence>
<evidence type="ECO:0000256" key="14">
    <source>
        <dbReference type="ARBA" id="ARBA00048173"/>
    </source>
</evidence>
<comment type="caution">
    <text evidence="18">The sequence shown here is derived from an EMBL/GenBank/DDBJ whole genome shotgun (WGS) entry which is preliminary data.</text>
</comment>
<evidence type="ECO:0000256" key="6">
    <source>
        <dbReference type="ARBA" id="ARBA00022801"/>
    </source>
</evidence>
<feature type="domain" description="Integrase catalytic" evidence="17">
    <location>
        <begin position="273"/>
        <end position="438"/>
    </location>
</feature>
<evidence type="ECO:0000256" key="5">
    <source>
        <dbReference type="ARBA" id="ARBA00022759"/>
    </source>
</evidence>
<feature type="non-terminal residue" evidence="18">
    <location>
        <position position="1"/>
    </location>
</feature>
<keyword evidence="3" id="KW-0540">Nuclease</keyword>
<evidence type="ECO:0000313" key="19">
    <source>
        <dbReference type="Proteomes" id="UP000765509"/>
    </source>
</evidence>
<dbReference type="GO" id="GO:0006310">
    <property type="term" value="P:DNA recombination"/>
    <property type="evidence" value="ECO:0007669"/>
    <property type="project" value="UniProtKB-KW"/>
</dbReference>
<keyword evidence="6" id="KW-0378">Hydrolase</keyword>
<feature type="compositionally biased region" description="Polar residues" evidence="16">
    <location>
        <begin position="510"/>
        <end position="522"/>
    </location>
</feature>
<keyword evidence="19" id="KW-1185">Reference proteome</keyword>
<dbReference type="GO" id="GO:0005634">
    <property type="term" value="C:nucleus"/>
    <property type="evidence" value="ECO:0007669"/>
    <property type="project" value="UniProtKB-ARBA"/>
</dbReference>
<protein>
    <recommendedName>
        <fullName evidence="17">Integrase catalytic domain-containing protein</fullName>
    </recommendedName>
</protein>
<evidence type="ECO:0000256" key="12">
    <source>
        <dbReference type="ARBA" id="ARBA00023172"/>
    </source>
</evidence>
<evidence type="ECO:0000313" key="18">
    <source>
        <dbReference type="EMBL" id="MBW0554136.1"/>
    </source>
</evidence>
<dbReference type="PANTHER" id="PTHR42648:SF11">
    <property type="entry name" value="TRANSPOSON TY4-P GAG-POL POLYPROTEIN"/>
    <property type="match status" value="1"/>
</dbReference>
<organism evidence="18 19">
    <name type="scientific">Austropuccinia psidii MF-1</name>
    <dbReference type="NCBI Taxonomy" id="1389203"/>
    <lineage>
        <taxon>Eukaryota</taxon>
        <taxon>Fungi</taxon>
        <taxon>Dikarya</taxon>
        <taxon>Basidiomycota</taxon>
        <taxon>Pucciniomycotina</taxon>
        <taxon>Pucciniomycetes</taxon>
        <taxon>Pucciniales</taxon>
        <taxon>Sphaerophragmiaceae</taxon>
        <taxon>Austropuccinia</taxon>
    </lineage>
</organism>
<dbReference type="InterPro" id="IPR039537">
    <property type="entry name" value="Retrotran_Ty1/copia-like"/>
</dbReference>
<keyword evidence="9" id="KW-0229">DNA integration</keyword>
<dbReference type="AlphaFoldDB" id="A0A9Q3PBV8"/>
<dbReference type="Gene3D" id="3.30.420.10">
    <property type="entry name" value="Ribonuclease H-like superfamily/Ribonuclease H"/>
    <property type="match status" value="1"/>
</dbReference>